<dbReference type="PANTHER" id="PTHR30575">
    <property type="entry name" value="PEPTIDASE M20"/>
    <property type="match status" value="1"/>
</dbReference>
<evidence type="ECO:0008006" key="3">
    <source>
        <dbReference type="Google" id="ProtNLM"/>
    </source>
</evidence>
<comment type="caution">
    <text evidence="1">The sequence shown here is derived from an EMBL/GenBank/DDBJ whole genome shotgun (WGS) entry which is preliminary data.</text>
</comment>
<dbReference type="Proteomes" id="UP001634394">
    <property type="component" value="Unassembled WGS sequence"/>
</dbReference>
<reference evidence="1 2" key="1">
    <citation type="submission" date="2024-11" db="EMBL/GenBank/DDBJ databases">
        <title>Chromosome-level genome assembly of the freshwater bivalve Anodonta woodiana.</title>
        <authorList>
            <person name="Chen X."/>
        </authorList>
    </citation>
    <scope>NUCLEOTIDE SEQUENCE [LARGE SCALE GENOMIC DNA]</scope>
    <source>
        <strain evidence="1">MN2024</strain>
        <tissue evidence="1">Gills</tissue>
    </source>
</reference>
<organism evidence="1 2">
    <name type="scientific">Sinanodonta woodiana</name>
    <name type="common">Chinese pond mussel</name>
    <name type="synonym">Anodonta woodiana</name>
    <dbReference type="NCBI Taxonomy" id="1069815"/>
    <lineage>
        <taxon>Eukaryota</taxon>
        <taxon>Metazoa</taxon>
        <taxon>Spiralia</taxon>
        <taxon>Lophotrochozoa</taxon>
        <taxon>Mollusca</taxon>
        <taxon>Bivalvia</taxon>
        <taxon>Autobranchia</taxon>
        <taxon>Heteroconchia</taxon>
        <taxon>Palaeoheterodonta</taxon>
        <taxon>Unionida</taxon>
        <taxon>Unionoidea</taxon>
        <taxon>Unionidae</taxon>
        <taxon>Unioninae</taxon>
        <taxon>Sinanodonta</taxon>
    </lineage>
</organism>
<protein>
    <recommendedName>
        <fullName evidence="3">Peptidase M20 domain-containing protein 2</fullName>
    </recommendedName>
</protein>
<dbReference type="AlphaFoldDB" id="A0ABD3XCX8"/>
<gene>
    <name evidence="1" type="ORF">ACJMK2_029082</name>
</gene>
<dbReference type="InterPro" id="IPR052030">
    <property type="entry name" value="Peptidase_M20/M20A_hydrolases"/>
</dbReference>
<dbReference type="SUPFAM" id="SSF53187">
    <property type="entry name" value="Zn-dependent exopeptidases"/>
    <property type="match status" value="1"/>
</dbReference>
<dbReference type="Gene3D" id="3.40.630.10">
    <property type="entry name" value="Zn peptidases"/>
    <property type="match status" value="2"/>
</dbReference>
<dbReference type="InterPro" id="IPR036264">
    <property type="entry name" value="Bact_exopeptidase_dim_dom"/>
</dbReference>
<dbReference type="InterPro" id="IPR017144">
    <property type="entry name" value="Xaa-Arg_dipeptidase"/>
</dbReference>
<dbReference type="PIRSF" id="PIRSF037226">
    <property type="entry name" value="Amidohydrolase_ACY1L2_prd"/>
    <property type="match status" value="1"/>
</dbReference>
<proteinExistence type="predicted"/>
<sequence length="358" mass="38493">MDDAKQAACDAIERAKDDLFKVSQDIWSHPEENFQEHLAHEALTSFLEKHGFNVEKNFHLQTAFRAVLGDGNTGPHVAVLCEYDALPEIGHACGHNLIAEVGVAAALGVKAAFESVGKPVGKFTVLGTPAEEGGGGKIDLINAGVFNGVDVAMMAHPAPYNVEAIEFLAIKSVTVKFLGKAAHASAFPWEGVNALDAAVLCYQSVSCLRQQMKPTWRVHVIKYILQNLQAEINWSTRPNLNVVNNMTIVNLYRTNAVSVGVDFEKYGVPEGSNIPTGSTDMGNVSHVVPSIHPMFYIGSTSVNHTRDFTGASGDPIAQPFTLAQGKALAMTALDILSNPAIVGKAKDEFNTTVRRNAE</sequence>
<keyword evidence="2" id="KW-1185">Reference proteome</keyword>
<dbReference type="SUPFAM" id="SSF55031">
    <property type="entry name" value="Bacterial exopeptidase dimerisation domain"/>
    <property type="match status" value="1"/>
</dbReference>
<dbReference type="InterPro" id="IPR002933">
    <property type="entry name" value="Peptidase_M20"/>
</dbReference>
<accession>A0ABD3XCX8</accession>
<evidence type="ECO:0000313" key="2">
    <source>
        <dbReference type="Proteomes" id="UP001634394"/>
    </source>
</evidence>
<evidence type="ECO:0000313" key="1">
    <source>
        <dbReference type="EMBL" id="KAL3882775.1"/>
    </source>
</evidence>
<dbReference type="EMBL" id="JBJQND010000003">
    <property type="protein sequence ID" value="KAL3882775.1"/>
    <property type="molecule type" value="Genomic_DNA"/>
</dbReference>
<name>A0ABD3XCX8_SINWO</name>
<dbReference type="PANTHER" id="PTHR30575:SF0">
    <property type="entry name" value="XAA-ARG DIPEPTIDASE"/>
    <property type="match status" value="1"/>
</dbReference>
<dbReference type="CDD" id="cd05672">
    <property type="entry name" value="M20_ACY1L2-like"/>
    <property type="match status" value="1"/>
</dbReference>
<dbReference type="Pfam" id="PF01546">
    <property type="entry name" value="Peptidase_M20"/>
    <property type="match status" value="1"/>
</dbReference>